<evidence type="ECO:0000256" key="6">
    <source>
        <dbReference type="ARBA" id="ARBA00023004"/>
    </source>
</evidence>
<dbReference type="CDD" id="cd16371">
    <property type="entry name" value="DMSOR_beta_like"/>
    <property type="match status" value="1"/>
</dbReference>
<dbReference type="AlphaFoldDB" id="A0A9D2GSK4"/>
<protein>
    <submittedName>
        <fullName evidence="9">4Fe-4S dicluster domain-containing protein</fullName>
    </submittedName>
</protein>
<comment type="caution">
    <text evidence="9">The sequence shown here is derived from an EMBL/GenBank/DDBJ whole genome shotgun (WGS) entry which is preliminary data.</text>
</comment>
<sequence>MEINKKTVQVKRWAFYFDQSRCIGCNACTVACKDWYGVNPGPVRYRTQTTYETDEAPFFQSLVMSCNHCENPACLAACASGAISKRSDGIVIVDRNKCQELKSCLSACPFGAPGMADDKQEPVKGNEKWSYNHPMQKCNMCYDLLDKGEKTICERSCVGHAIEVGDYDELMAKHAGTVQVNISQFPYAYKNGNNTSTGPSFLIKPRKLLNIEGEL</sequence>
<keyword evidence="4" id="KW-0677">Repeat</keyword>
<evidence type="ECO:0000256" key="5">
    <source>
        <dbReference type="ARBA" id="ARBA00022982"/>
    </source>
</evidence>
<dbReference type="SUPFAM" id="SSF54862">
    <property type="entry name" value="4Fe-4S ferredoxins"/>
    <property type="match status" value="1"/>
</dbReference>
<dbReference type="Pfam" id="PF12797">
    <property type="entry name" value="Fer4_2"/>
    <property type="match status" value="1"/>
</dbReference>
<dbReference type="GO" id="GO:0046872">
    <property type="term" value="F:metal ion binding"/>
    <property type="evidence" value="ECO:0007669"/>
    <property type="project" value="UniProtKB-KW"/>
</dbReference>
<evidence type="ECO:0000259" key="8">
    <source>
        <dbReference type="PROSITE" id="PS51379"/>
    </source>
</evidence>
<dbReference type="Proteomes" id="UP000824176">
    <property type="component" value="Unassembled WGS sequence"/>
</dbReference>
<reference evidence="9" key="1">
    <citation type="journal article" date="2021" name="PeerJ">
        <title>Extensive microbial diversity within the chicken gut microbiome revealed by metagenomics and culture.</title>
        <authorList>
            <person name="Gilroy R."/>
            <person name="Ravi A."/>
            <person name="Getino M."/>
            <person name="Pursley I."/>
            <person name="Horton D.L."/>
            <person name="Alikhan N.F."/>
            <person name="Baker D."/>
            <person name="Gharbi K."/>
            <person name="Hall N."/>
            <person name="Watson M."/>
            <person name="Adriaenssens E.M."/>
            <person name="Foster-Nyarko E."/>
            <person name="Jarju S."/>
            <person name="Secka A."/>
            <person name="Antonio M."/>
            <person name="Oren A."/>
            <person name="Chaudhuri R.R."/>
            <person name="La Ragione R."/>
            <person name="Hildebrand F."/>
            <person name="Pallen M.J."/>
        </authorList>
    </citation>
    <scope>NUCLEOTIDE SEQUENCE</scope>
    <source>
        <strain evidence="9">ChiW4-1371</strain>
    </source>
</reference>
<evidence type="ECO:0000256" key="7">
    <source>
        <dbReference type="ARBA" id="ARBA00023014"/>
    </source>
</evidence>
<evidence type="ECO:0000313" key="10">
    <source>
        <dbReference type="Proteomes" id="UP000824176"/>
    </source>
</evidence>
<dbReference type="InterPro" id="IPR050954">
    <property type="entry name" value="ET_IronSulfur_Cluster-Binding"/>
</dbReference>
<reference evidence="9" key="2">
    <citation type="submission" date="2021-04" db="EMBL/GenBank/DDBJ databases">
        <authorList>
            <person name="Gilroy R."/>
        </authorList>
    </citation>
    <scope>NUCLEOTIDE SEQUENCE</scope>
    <source>
        <strain evidence="9">ChiW4-1371</strain>
    </source>
</reference>
<dbReference type="GO" id="GO:0051539">
    <property type="term" value="F:4 iron, 4 sulfur cluster binding"/>
    <property type="evidence" value="ECO:0007669"/>
    <property type="project" value="UniProtKB-KW"/>
</dbReference>
<dbReference type="PANTHER" id="PTHR43177:SF5">
    <property type="entry name" value="ANAEROBIC DIMETHYL SULFOXIDE REDUCTASE CHAIN B-RELATED"/>
    <property type="match status" value="1"/>
</dbReference>
<feature type="domain" description="4Fe-4S ferredoxin-type" evidence="8">
    <location>
        <begin position="13"/>
        <end position="41"/>
    </location>
</feature>
<dbReference type="EMBL" id="DXAQ01000008">
    <property type="protein sequence ID" value="HIZ88404.1"/>
    <property type="molecule type" value="Genomic_DNA"/>
</dbReference>
<evidence type="ECO:0000256" key="4">
    <source>
        <dbReference type="ARBA" id="ARBA00022737"/>
    </source>
</evidence>
<keyword evidence="7" id="KW-0411">Iron-sulfur</keyword>
<organism evidence="9 10">
    <name type="scientific">Candidatus Mucispirillum faecigallinarum</name>
    <dbReference type="NCBI Taxonomy" id="2838699"/>
    <lineage>
        <taxon>Bacteria</taxon>
        <taxon>Pseudomonadati</taxon>
        <taxon>Deferribacterota</taxon>
        <taxon>Deferribacteres</taxon>
        <taxon>Deferribacterales</taxon>
        <taxon>Mucispirillaceae</taxon>
        <taxon>Mucispirillum</taxon>
    </lineage>
</organism>
<dbReference type="Gene3D" id="3.30.70.20">
    <property type="match status" value="2"/>
</dbReference>
<gene>
    <name evidence="9" type="ORF">H9804_00525</name>
</gene>
<keyword evidence="1" id="KW-0813">Transport</keyword>
<proteinExistence type="predicted"/>
<evidence type="ECO:0000256" key="3">
    <source>
        <dbReference type="ARBA" id="ARBA00022723"/>
    </source>
</evidence>
<dbReference type="Pfam" id="PF13247">
    <property type="entry name" value="Fer4_11"/>
    <property type="match status" value="1"/>
</dbReference>
<keyword evidence="6" id="KW-0408">Iron</keyword>
<keyword evidence="5" id="KW-0249">Electron transport</keyword>
<evidence type="ECO:0000256" key="2">
    <source>
        <dbReference type="ARBA" id="ARBA00022485"/>
    </source>
</evidence>
<evidence type="ECO:0000256" key="1">
    <source>
        <dbReference type="ARBA" id="ARBA00022448"/>
    </source>
</evidence>
<accession>A0A9D2GSK4</accession>
<keyword evidence="3" id="KW-0479">Metal-binding</keyword>
<evidence type="ECO:0000313" key="9">
    <source>
        <dbReference type="EMBL" id="HIZ88404.1"/>
    </source>
</evidence>
<feature type="domain" description="4Fe-4S ferredoxin-type" evidence="8">
    <location>
        <begin position="89"/>
        <end position="118"/>
    </location>
</feature>
<dbReference type="PROSITE" id="PS51379">
    <property type="entry name" value="4FE4S_FER_2"/>
    <property type="match status" value="2"/>
</dbReference>
<name>A0A9D2GSK4_9BACT</name>
<keyword evidence="2" id="KW-0004">4Fe-4S</keyword>
<dbReference type="InterPro" id="IPR017896">
    <property type="entry name" value="4Fe4S_Fe-S-bd"/>
</dbReference>
<dbReference type="PANTHER" id="PTHR43177">
    <property type="entry name" value="PROTEIN NRFC"/>
    <property type="match status" value="1"/>
</dbReference>